<protein>
    <submittedName>
        <fullName evidence="2">DUF6431 domain-containing protein</fullName>
    </submittedName>
</protein>
<keyword evidence="3" id="KW-1185">Reference proteome</keyword>
<evidence type="ECO:0000313" key="2">
    <source>
        <dbReference type="EMBL" id="UQX11611.1"/>
    </source>
</evidence>
<evidence type="ECO:0000259" key="1">
    <source>
        <dbReference type="Pfam" id="PF20020"/>
    </source>
</evidence>
<dbReference type="Proteomes" id="UP001056610">
    <property type="component" value="Chromosome"/>
</dbReference>
<evidence type="ECO:0000313" key="3">
    <source>
        <dbReference type="Proteomes" id="UP001056610"/>
    </source>
</evidence>
<dbReference type="InterPro" id="IPR045536">
    <property type="entry name" value="DUF6431"/>
</dbReference>
<gene>
    <name evidence="2" type="ORF">M5I08_03810</name>
</gene>
<reference evidence="2" key="1">
    <citation type="submission" date="2022-05" db="EMBL/GenBank/DDBJ databases">
        <title>A methanotrophic Mycobacterium dominates a cave microbial ecosystem.</title>
        <authorList>
            <person name="Van Spanning R.J.M."/>
            <person name="Guan Q."/>
            <person name="Melkonian C."/>
            <person name="Gallant J."/>
            <person name="Polerecky L."/>
            <person name="Flot J.-F."/>
            <person name="Brandt B.W."/>
            <person name="Braster M."/>
            <person name="Iturbe Espinoza P."/>
            <person name="Aerts J."/>
            <person name="Meima-Franke M."/>
            <person name="Piersma S.R."/>
            <person name="Bunduc C."/>
            <person name="Ummels R."/>
            <person name="Pain A."/>
            <person name="Fleming E.J."/>
            <person name="van der Wel N."/>
            <person name="Gherman V.D."/>
            <person name="Sarbu S.M."/>
            <person name="Bodelier P.L.E."/>
            <person name="Bitter W."/>
        </authorList>
    </citation>
    <scope>NUCLEOTIDE SEQUENCE</scope>
    <source>
        <strain evidence="2">Sulfur Cave</strain>
    </source>
</reference>
<sequence>MIVVADPHETQAGLREGRVVCPGCGGRFRKHGFARSRSVRTRGGARRQLRPARVRCINPACGRTQVLLPAWCVPGRADDADTIGSALLAAAAGQGHRSIAERLGCARRYGAWLAARGTYR</sequence>
<dbReference type="RefSeq" id="WP_219070816.1">
    <property type="nucleotide sequence ID" value="NZ_CAJUXY010000117.1"/>
</dbReference>
<dbReference type="Pfam" id="PF20020">
    <property type="entry name" value="DUF6431"/>
    <property type="match status" value="1"/>
</dbReference>
<feature type="domain" description="DUF6431" evidence="1">
    <location>
        <begin position="21"/>
        <end position="88"/>
    </location>
</feature>
<dbReference type="EMBL" id="CP097320">
    <property type="protein sequence ID" value="UQX11611.1"/>
    <property type="molecule type" value="Genomic_DNA"/>
</dbReference>
<name>A0ABY4QNS3_9MYCO</name>
<proteinExistence type="predicted"/>
<organism evidence="2 3">
    <name type="scientific">Candidatus Mycobacterium methanotrophicum</name>
    <dbReference type="NCBI Taxonomy" id="2943498"/>
    <lineage>
        <taxon>Bacteria</taxon>
        <taxon>Bacillati</taxon>
        <taxon>Actinomycetota</taxon>
        <taxon>Actinomycetes</taxon>
        <taxon>Mycobacteriales</taxon>
        <taxon>Mycobacteriaceae</taxon>
        <taxon>Mycobacterium</taxon>
    </lineage>
</organism>
<accession>A0ABY4QNS3</accession>